<evidence type="ECO:0000313" key="4">
    <source>
        <dbReference type="Proteomes" id="UP000756346"/>
    </source>
</evidence>
<evidence type="ECO:0000256" key="1">
    <source>
        <dbReference type="ARBA" id="ARBA00004123"/>
    </source>
</evidence>
<proteinExistence type="predicted"/>
<dbReference type="Pfam" id="PF11951">
    <property type="entry name" value="Fungal_trans_2"/>
    <property type="match status" value="1"/>
</dbReference>
<organism evidence="3 4">
    <name type="scientific">Microdochium trichocladiopsis</name>
    <dbReference type="NCBI Taxonomy" id="1682393"/>
    <lineage>
        <taxon>Eukaryota</taxon>
        <taxon>Fungi</taxon>
        <taxon>Dikarya</taxon>
        <taxon>Ascomycota</taxon>
        <taxon>Pezizomycotina</taxon>
        <taxon>Sordariomycetes</taxon>
        <taxon>Xylariomycetidae</taxon>
        <taxon>Xylariales</taxon>
        <taxon>Microdochiaceae</taxon>
        <taxon>Microdochium</taxon>
    </lineage>
</organism>
<keyword evidence="4" id="KW-1185">Reference proteome</keyword>
<gene>
    <name evidence="3" type="ORF">B0I36DRAFT_232943</name>
</gene>
<dbReference type="GO" id="GO:0003700">
    <property type="term" value="F:DNA-binding transcription factor activity"/>
    <property type="evidence" value="ECO:0007669"/>
    <property type="project" value="TreeGrafter"/>
</dbReference>
<dbReference type="PANTHER" id="PTHR37534:SF2">
    <property type="entry name" value="N-ACETYLTRANSFERASE DOMAIN-CONTAINING PROTEIN"/>
    <property type="match status" value="1"/>
</dbReference>
<keyword evidence="2" id="KW-0539">Nucleus</keyword>
<evidence type="ECO:0000256" key="2">
    <source>
        <dbReference type="ARBA" id="ARBA00023242"/>
    </source>
</evidence>
<comment type="caution">
    <text evidence="3">The sequence shown here is derived from an EMBL/GenBank/DDBJ whole genome shotgun (WGS) entry which is preliminary data.</text>
</comment>
<name>A0A9P8YK95_9PEZI</name>
<dbReference type="OrthoDB" id="4525710at2759"/>
<sequence length="395" mass="44299">MAITPTPTLKAPIYPSMTGIEAQLFRHYTQTVAACLDGGDPMKRFEVIVPERALTCTALLKAIFAIAARHLCETTHHDPLLATRYHQESIRQLVPMMNRVTDMDSEENIFATSIILRMLEEMSGDDSNDDYLRGIHRTLKVRDLRKVRGSLGAASYWVGVRQEIYSAVMSQSPVKADLEQADRGFEPADDFTWSTRAVVLLADVLNFCFGGGGGPGLAAGANVVVVERTWAELYERCMMWEDTRPASFEPYFAKDEVAEGAGAEDGGVGRFPEKWFYSSCHIIGIQNHTLARLFLLRFDPKIPRVGPRRRTMMEASDRQIMHYVRQLCGVGTCNHWAGPAMHAASMGIAMFGDIFTDKATQEAMLDILRKTELIHGRPTRKTQYQLMTAWGWTVL</sequence>
<reference evidence="3" key="1">
    <citation type="journal article" date="2021" name="Nat. Commun.">
        <title>Genetic determinants of endophytism in the Arabidopsis root mycobiome.</title>
        <authorList>
            <person name="Mesny F."/>
            <person name="Miyauchi S."/>
            <person name="Thiergart T."/>
            <person name="Pickel B."/>
            <person name="Atanasova L."/>
            <person name="Karlsson M."/>
            <person name="Huettel B."/>
            <person name="Barry K.W."/>
            <person name="Haridas S."/>
            <person name="Chen C."/>
            <person name="Bauer D."/>
            <person name="Andreopoulos W."/>
            <person name="Pangilinan J."/>
            <person name="LaButti K."/>
            <person name="Riley R."/>
            <person name="Lipzen A."/>
            <person name="Clum A."/>
            <person name="Drula E."/>
            <person name="Henrissat B."/>
            <person name="Kohler A."/>
            <person name="Grigoriev I.V."/>
            <person name="Martin F.M."/>
            <person name="Hacquard S."/>
        </authorList>
    </citation>
    <scope>NUCLEOTIDE SEQUENCE</scope>
    <source>
        <strain evidence="3">MPI-CAGE-CH-0230</strain>
    </source>
</reference>
<comment type="subcellular location">
    <subcellularLocation>
        <location evidence="1">Nucleus</location>
    </subcellularLocation>
</comment>
<dbReference type="RefSeq" id="XP_046019552.1">
    <property type="nucleotide sequence ID" value="XM_046149192.1"/>
</dbReference>
<dbReference type="GeneID" id="70178738"/>
<dbReference type="AlphaFoldDB" id="A0A9P8YK95"/>
<dbReference type="GO" id="GO:0045944">
    <property type="term" value="P:positive regulation of transcription by RNA polymerase II"/>
    <property type="evidence" value="ECO:0007669"/>
    <property type="project" value="TreeGrafter"/>
</dbReference>
<accession>A0A9P8YK95</accession>
<dbReference type="PANTHER" id="PTHR37534">
    <property type="entry name" value="TRANSCRIPTIONAL ACTIVATOR PROTEIN UGA3"/>
    <property type="match status" value="1"/>
</dbReference>
<dbReference type="EMBL" id="JAGTJQ010000001">
    <property type="protein sequence ID" value="KAH7041497.1"/>
    <property type="molecule type" value="Genomic_DNA"/>
</dbReference>
<dbReference type="GO" id="GO:0005634">
    <property type="term" value="C:nucleus"/>
    <property type="evidence" value="ECO:0007669"/>
    <property type="project" value="UniProtKB-SubCell"/>
</dbReference>
<dbReference type="GO" id="GO:0000976">
    <property type="term" value="F:transcription cis-regulatory region binding"/>
    <property type="evidence" value="ECO:0007669"/>
    <property type="project" value="TreeGrafter"/>
</dbReference>
<dbReference type="InterPro" id="IPR021858">
    <property type="entry name" value="Fun_TF"/>
</dbReference>
<dbReference type="Proteomes" id="UP000756346">
    <property type="component" value="Unassembled WGS sequence"/>
</dbReference>
<evidence type="ECO:0000313" key="3">
    <source>
        <dbReference type="EMBL" id="KAH7041497.1"/>
    </source>
</evidence>
<protein>
    <submittedName>
        <fullName evidence="3">Uncharacterized protein</fullName>
    </submittedName>
</protein>